<protein>
    <submittedName>
        <fullName evidence="1">Uncharacterized protein</fullName>
    </submittedName>
</protein>
<keyword evidence="2" id="KW-1185">Reference proteome</keyword>
<dbReference type="AlphaFoldDB" id="M2TIV6"/>
<gene>
    <name evidence="1" type="ORF">COCSADRAFT_274755</name>
</gene>
<dbReference type="Proteomes" id="UP000016934">
    <property type="component" value="Unassembled WGS sequence"/>
</dbReference>
<dbReference type="HOGENOM" id="CLU_2196738_0_0_1"/>
<proteinExistence type="predicted"/>
<reference evidence="1 2" key="1">
    <citation type="journal article" date="2012" name="PLoS Pathog.">
        <title>Diverse lifestyles and strategies of plant pathogenesis encoded in the genomes of eighteen Dothideomycetes fungi.</title>
        <authorList>
            <person name="Ohm R.A."/>
            <person name="Feau N."/>
            <person name="Henrissat B."/>
            <person name="Schoch C.L."/>
            <person name="Horwitz B.A."/>
            <person name="Barry K.W."/>
            <person name="Condon B.J."/>
            <person name="Copeland A.C."/>
            <person name="Dhillon B."/>
            <person name="Glaser F."/>
            <person name="Hesse C.N."/>
            <person name="Kosti I."/>
            <person name="LaButti K."/>
            <person name="Lindquist E.A."/>
            <person name="Lucas S."/>
            <person name="Salamov A.A."/>
            <person name="Bradshaw R.E."/>
            <person name="Ciuffetti L."/>
            <person name="Hamelin R.C."/>
            <person name="Kema G.H.J."/>
            <person name="Lawrence C."/>
            <person name="Scott J.A."/>
            <person name="Spatafora J.W."/>
            <person name="Turgeon B.G."/>
            <person name="de Wit P.J.G.M."/>
            <person name="Zhong S."/>
            <person name="Goodwin S.B."/>
            <person name="Grigoriev I.V."/>
        </authorList>
    </citation>
    <scope>NUCLEOTIDE SEQUENCE [LARGE SCALE GENOMIC DNA]</scope>
    <source>
        <strain evidence="2">ND90Pr / ATCC 201652</strain>
    </source>
</reference>
<reference evidence="2" key="2">
    <citation type="journal article" date="2013" name="PLoS Genet.">
        <title>Comparative genome structure, secondary metabolite, and effector coding capacity across Cochliobolus pathogens.</title>
        <authorList>
            <person name="Condon B.J."/>
            <person name="Leng Y."/>
            <person name="Wu D."/>
            <person name="Bushley K.E."/>
            <person name="Ohm R.A."/>
            <person name="Otillar R."/>
            <person name="Martin J."/>
            <person name="Schackwitz W."/>
            <person name="Grimwood J."/>
            <person name="MohdZainudin N."/>
            <person name="Xue C."/>
            <person name="Wang R."/>
            <person name="Manning V.A."/>
            <person name="Dhillon B."/>
            <person name="Tu Z.J."/>
            <person name="Steffenson B.J."/>
            <person name="Salamov A."/>
            <person name="Sun H."/>
            <person name="Lowry S."/>
            <person name="LaButti K."/>
            <person name="Han J."/>
            <person name="Copeland A."/>
            <person name="Lindquist E."/>
            <person name="Barry K."/>
            <person name="Schmutz J."/>
            <person name="Baker S.E."/>
            <person name="Ciuffetti L.M."/>
            <person name="Grigoriev I.V."/>
            <person name="Zhong S."/>
            <person name="Turgeon B.G."/>
        </authorList>
    </citation>
    <scope>NUCLEOTIDE SEQUENCE [LARGE SCALE GENOMIC DNA]</scope>
    <source>
        <strain evidence="2">ND90Pr / ATCC 201652</strain>
    </source>
</reference>
<dbReference type="RefSeq" id="XP_007696183.1">
    <property type="nucleotide sequence ID" value="XM_007697993.1"/>
</dbReference>
<accession>M2TIV6</accession>
<name>M2TIV6_COCSN</name>
<dbReference type="EMBL" id="KB445638">
    <property type="protein sequence ID" value="EMD68632.1"/>
    <property type="molecule type" value="Genomic_DNA"/>
</dbReference>
<organism evidence="1 2">
    <name type="scientific">Cochliobolus sativus (strain ND90Pr / ATCC 201652)</name>
    <name type="common">Common root rot and spot blotch fungus</name>
    <name type="synonym">Bipolaris sorokiniana</name>
    <dbReference type="NCBI Taxonomy" id="665912"/>
    <lineage>
        <taxon>Eukaryota</taxon>
        <taxon>Fungi</taxon>
        <taxon>Dikarya</taxon>
        <taxon>Ascomycota</taxon>
        <taxon>Pezizomycotina</taxon>
        <taxon>Dothideomycetes</taxon>
        <taxon>Pleosporomycetidae</taxon>
        <taxon>Pleosporales</taxon>
        <taxon>Pleosporineae</taxon>
        <taxon>Pleosporaceae</taxon>
        <taxon>Bipolaris</taxon>
    </lineage>
</organism>
<sequence length="108" mass="11506">MYSPPARLAPAGFAHLTVYAASDFASCSTSEPVAKKRTMLKGMSASPRARCSLLMLKHGVTGMPSNGYSDSLVLGVYLVLHSLCIPIESLSMGAVCRNPCVYHQTTRA</sequence>
<dbReference type="KEGG" id="bsc:COCSADRAFT_274755"/>
<evidence type="ECO:0000313" key="1">
    <source>
        <dbReference type="EMBL" id="EMD68632.1"/>
    </source>
</evidence>
<dbReference type="GeneID" id="19135683"/>
<evidence type="ECO:0000313" key="2">
    <source>
        <dbReference type="Proteomes" id="UP000016934"/>
    </source>
</evidence>